<feature type="transmembrane region" description="Helical" evidence="7">
    <location>
        <begin position="466"/>
        <end position="481"/>
    </location>
</feature>
<dbReference type="InterPro" id="IPR032692">
    <property type="entry name" value="YccS_N"/>
</dbReference>
<feature type="transmembrane region" description="Helical" evidence="7">
    <location>
        <begin position="395"/>
        <end position="413"/>
    </location>
</feature>
<dbReference type="InterPro" id="IPR049453">
    <property type="entry name" value="Memb_transporter_dom"/>
</dbReference>
<dbReference type="Proteomes" id="UP001155483">
    <property type="component" value="Unassembled WGS sequence"/>
</dbReference>
<name>A0A9X2XNZ4_9BACT</name>
<keyword evidence="3 7" id="KW-0812">Transmembrane</keyword>
<organism evidence="10 11">
    <name type="scientific">Paraflavisolibacter caeni</name>
    <dbReference type="NCBI Taxonomy" id="2982496"/>
    <lineage>
        <taxon>Bacteria</taxon>
        <taxon>Pseudomonadati</taxon>
        <taxon>Bacteroidota</taxon>
        <taxon>Chitinophagia</taxon>
        <taxon>Chitinophagales</taxon>
        <taxon>Chitinophagaceae</taxon>
        <taxon>Paraflavisolibacter</taxon>
    </lineage>
</organism>
<comment type="similarity">
    <text evidence="6">Belongs to the YccS/YhfK family.</text>
</comment>
<feature type="transmembrane region" description="Helical" evidence="7">
    <location>
        <begin position="515"/>
        <end position="537"/>
    </location>
</feature>
<proteinExistence type="inferred from homology"/>
<feature type="transmembrane region" description="Helical" evidence="7">
    <location>
        <begin position="143"/>
        <end position="160"/>
    </location>
</feature>
<keyword evidence="2" id="KW-1003">Cell membrane</keyword>
<evidence type="ECO:0000256" key="7">
    <source>
        <dbReference type="SAM" id="Phobius"/>
    </source>
</evidence>
<dbReference type="AlphaFoldDB" id="A0A9X2XNZ4"/>
<evidence type="ECO:0000256" key="4">
    <source>
        <dbReference type="ARBA" id="ARBA00022989"/>
    </source>
</evidence>
<evidence type="ECO:0000256" key="6">
    <source>
        <dbReference type="ARBA" id="ARBA00043993"/>
    </source>
</evidence>
<dbReference type="EMBL" id="JAOTIF010000009">
    <property type="protein sequence ID" value="MCU7550033.1"/>
    <property type="molecule type" value="Genomic_DNA"/>
</dbReference>
<reference evidence="10" key="2">
    <citation type="submission" date="2023-04" db="EMBL/GenBank/DDBJ databases">
        <title>Paracnuella aquatica gen. nov., sp. nov., a member of the family Chitinophagaceae isolated from a hot spring.</title>
        <authorList>
            <person name="Wang C."/>
        </authorList>
    </citation>
    <scope>NUCLEOTIDE SEQUENCE</scope>
    <source>
        <strain evidence="10">LB-8</strain>
    </source>
</reference>
<keyword evidence="5 7" id="KW-0472">Membrane</keyword>
<sequence length="713" mass="81055">MKKQSKEVRLFFFSQQFEDGIRITLAVLLPALIGSFLNEFGLGLTFSLGALCTSLVDAPGPIIHRKNSMFFCLMAVFLVTIATGFARQSNFIMGIEVFLFSFFFSMFNVYGQRAALVGSAALLSMALTMDKPVDPWQVVPQSFIIFCGGIWYMTISLLSYRVRPYRAAQRALGECIRELGIFLSIKAKFYDADTDLDENYRQLVAQQIVVNEKQDAVRELMFKTRQIVKDTTPEGRRLVLAFTDTVDLFEDMTAAYYDYSMLRARYGQSSILKDIHALAMELANELDNIGAAIFSNDSYRIKLKADETLLQLKKKIDEQAANELDKSNLILKKMLVNIRKMMQRINDIAIYFESSEKKFNKETKTDYAQFVGHQSLDAKIFLNNLNFESAVFKHSFRVGVACIIGFVIAKSFAYSQHSYWILMTIAFMLKPAFSLTKQRNYERIIGTLIGGVIGATILHFIDNKDILFALMVLLMIATYSFQRVKYFVSVICMTPFILILFAFLGVGFVELIKERVFDTVIGCVIAFLSGYLLFPIWESAQLHTYLKNMLQANYKYLYKVAEGLAGKVVNVTDYKLARKEVYVNSANLSAAFQRMLSEPKSTQKNKTEIHQFVVLNHILFSNIATLASTVLHQKGKVYPEDVIRSVRKVLGILCDTLNKLEHNFTSGAEQILIEYKHEGQLVQSADDVLLKEQLDFVYRLSKDIGKVTEAIVN</sequence>
<dbReference type="GO" id="GO:0005886">
    <property type="term" value="C:plasma membrane"/>
    <property type="evidence" value="ECO:0007669"/>
    <property type="project" value="UniProtKB-SubCell"/>
</dbReference>
<evidence type="ECO:0000256" key="1">
    <source>
        <dbReference type="ARBA" id="ARBA00004651"/>
    </source>
</evidence>
<evidence type="ECO:0000256" key="5">
    <source>
        <dbReference type="ARBA" id="ARBA00023136"/>
    </source>
</evidence>
<dbReference type="PANTHER" id="PTHR30509:SF8">
    <property type="entry name" value="INNER MEMBRANE PROTEIN YCCS"/>
    <property type="match status" value="1"/>
</dbReference>
<evidence type="ECO:0000259" key="8">
    <source>
        <dbReference type="Pfam" id="PF12805"/>
    </source>
</evidence>
<evidence type="ECO:0000256" key="3">
    <source>
        <dbReference type="ARBA" id="ARBA00022692"/>
    </source>
</evidence>
<keyword evidence="11" id="KW-1185">Reference proteome</keyword>
<feature type="domain" description="Integral membrane bound transporter" evidence="9">
    <location>
        <begin position="407"/>
        <end position="528"/>
    </location>
</feature>
<reference evidence="10" key="1">
    <citation type="submission" date="2022-09" db="EMBL/GenBank/DDBJ databases">
        <authorList>
            <person name="Yuan C."/>
            <person name="Ke Z."/>
        </authorList>
    </citation>
    <scope>NUCLEOTIDE SEQUENCE</scope>
    <source>
        <strain evidence="10">LB-8</strain>
    </source>
</reference>
<evidence type="ECO:0000256" key="2">
    <source>
        <dbReference type="ARBA" id="ARBA00022475"/>
    </source>
</evidence>
<dbReference type="Pfam" id="PF13515">
    <property type="entry name" value="FUSC_2"/>
    <property type="match status" value="1"/>
</dbReference>
<evidence type="ECO:0000313" key="11">
    <source>
        <dbReference type="Proteomes" id="UP001155483"/>
    </source>
</evidence>
<feature type="transmembrane region" description="Helical" evidence="7">
    <location>
        <begin position="486"/>
        <end position="509"/>
    </location>
</feature>
<dbReference type="RefSeq" id="WP_279297474.1">
    <property type="nucleotide sequence ID" value="NZ_JAOTIF010000009.1"/>
</dbReference>
<evidence type="ECO:0000259" key="9">
    <source>
        <dbReference type="Pfam" id="PF13515"/>
    </source>
</evidence>
<gene>
    <name evidence="10" type="ORF">OCK74_12980</name>
</gene>
<evidence type="ECO:0000313" key="10">
    <source>
        <dbReference type="EMBL" id="MCU7550033.1"/>
    </source>
</evidence>
<comment type="subcellular location">
    <subcellularLocation>
        <location evidence="1">Cell membrane</location>
        <topology evidence="1">Multi-pass membrane protein</topology>
    </subcellularLocation>
</comment>
<accession>A0A9X2XNZ4</accession>
<dbReference type="Pfam" id="PF12805">
    <property type="entry name" value="FUSC-like"/>
    <property type="match status" value="1"/>
</dbReference>
<keyword evidence="4 7" id="KW-1133">Transmembrane helix</keyword>
<feature type="transmembrane region" description="Helical" evidence="7">
    <location>
        <begin position="21"/>
        <end position="48"/>
    </location>
</feature>
<feature type="transmembrane region" description="Helical" evidence="7">
    <location>
        <begin position="68"/>
        <end position="86"/>
    </location>
</feature>
<feature type="transmembrane region" description="Helical" evidence="7">
    <location>
        <begin position="443"/>
        <end position="460"/>
    </location>
</feature>
<comment type="caution">
    <text evidence="10">The sequence shown here is derived from an EMBL/GenBank/DDBJ whole genome shotgun (WGS) entry which is preliminary data.</text>
</comment>
<dbReference type="PANTHER" id="PTHR30509">
    <property type="entry name" value="P-HYDROXYBENZOIC ACID EFFLUX PUMP SUBUNIT-RELATED"/>
    <property type="match status" value="1"/>
</dbReference>
<protein>
    <submittedName>
        <fullName evidence="10">FUSC family protein</fullName>
    </submittedName>
</protein>
<feature type="domain" description="Integral membrane protein YccS N-terminal" evidence="8">
    <location>
        <begin position="69"/>
        <end position="344"/>
    </location>
</feature>
<feature type="transmembrane region" description="Helical" evidence="7">
    <location>
        <begin position="98"/>
        <end position="123"/>
    </location>
</feature>